<gene>
    <name evidence="1" type="ORF">LSAA_2320</name>
</gene>
<proteinExistence type="predicted"/>
<evidence type="ECO:0000313" key="1">
    <source>
        <dbReference type="EMBL" id="CAF2797550.1"/>
    </source>
</evidence>
<evidence type="ECO:0000313" key="2">
    <source>
        <dbReference type="Proteomes" id="UP000675881"/>
    </source>
</evidence>
<reference evidence="1" key="1">
    <citation type="submission" date="2021-02" db="EMBL/GenBank/DDBJ databases">
        <authorList>
            <person name="Bekaert M."/>
        </authorList>
    </citation>
    <scope>NUCLEOTIDE SEQUENCE</scope>
    <source>
        <strain evidence="1">IoA-00</strain>
    </source>
</reference>
<dbReference type="EMBL" id="HG994589">
    <property type="protein sequence ID" value="CAF2797550.1"/>
    <property type="molecule type" value="Genomic_DNA"/>
</dbReference>
<organism evidence="1 2">
    <name type="scientific">Lepeophtheirus salmonis</name>
    <name type="common">Salmon louse</name>
    <name type="synonym">Caligus salmonis</name>
    <dbReference type="NCBI Taxonomy" id="72036"/>
    <lineage>
        <taxon>Eukaryota</taxon>
        <taxon>Metazoa</taxon>
        <taxon>Ecdysozoa</taxon>
        <taxon>Arthropoda</taxon>
        <taxon>Crustacea</taxon>
        <taxon>Multicrustacea</taxon>
        <taxon>Hexanauplia</taxon>
        <taxon>Copepoda</taxon>
        <taxon>Siphonostomatoida</taxon>
        <taxon>Caligidae</taxon>
        <taxon>Lepeophtheirus</taxon>
    </lineage>
</organism>
<protein>
    <submittedName>
        <fullName evidence="1">(salmon louse) hypothetical protein</fullName>
    </submittedName>
</protein>
<dbReference type="AlphaFoldDB" id="A0A7R8CI60"/>
<accession>A0A7R8CI60</accession>
<dbReference type="Proteomes" id="UP000675881">
    <property type="component" value="Chromosome 10"/>
</dbReference>
<sequence>MHNLLTTTPHLLTTTTAKHFSYQFILNEIIWKILPATTMPDNQHYEMNSVFAFRALLFCPQDPKIWFDILDIGFYESRNRKSVICEVVANVGESYQLSTEELGNEKSSKGEDNFPIDVISQNSSSIAGESLIDYASIASSQLASPELQQSSTKSLLGKLPKNSLTDGVYT</sequence>
<name>A0A7R8CI60_LEPSM</name>
<keyword evidence="2" id="KW-1185">Reference proteome</keyword>